<dbReference type="Pfam" id="PF20434">
    <property type="entry name" value="BD-FAE"/>
    <property type="match status" value="1"/>
</dbReference>
<dbReference type="STRING" id="1962155.B1813_22700"/>
<comment type="caution">
    <text evidence="3">The sequence shown here is derived from an EMBL/GenBank/DDBJ whole genome shotgun (WGS) entry which is preliminary data.</text>
</comment>
<evidence type="ECO:0000259" key="2">
    <source>
        <dbReference type="Pfam" id="PF20434"/>
    </source>
</evidence>
<sequence length="288" mass="30912">MAAAVFRSYDQHELDIQYSPSSCVDDVDSYLREYARLSARARTEIDGFVEIRYGDTPEQVVDYFPAGTSGGSLLVFVHGGYWQELSRRESAFMAADLTERGVSVAVLGYGLAPRYTVPEIVTMVSEGVRWLCRNAAGLPGSPRRVVLSGSSAGAHLTAMSLLDEAGWHRDGRRPAEAVSGAVLLSGVYDLDPVRRTYVNAPLGLDADTALACSPQRRPLAGLPPLVVARGDNETAEFARQHAEFVAAVRRAGGSVNDLVVRGRNHFDLVFDLGAPGTSLGAVVACLVE</sequence>
<dbReference type="PANTHER" id="PTHR48081:SF33">
    <property type="entry name" value="KYNURENINE FORMAMIDASE"/>
    <property type="match status" value="1"/>
</dbReference>
<evidence type="ECO:0000256" key="1">
    <source>
        <dbReference type="ARBA" id="ARBA00022801"/>
    </source>
</evidence>
<accession>A0A1V8ZY28</accession>
<dbReference type="AlphaFoldDB" id="A0A1V8ZY28"/>
<dbReference type="SUPFAM" id="SSF53474">
    <property type="entry name" value="alpha/beta-Hydrolases"/>
    <property type="match status" value="1"/>
</dbReference>
<evidence type="ECO:0000313" key="3">
    <source>
        <dbReference type="EMBL" id="OQO89710.1"/>
    </source>
</evidence>
<evidence type="ECO:0000313" key="4">
    <source>
        <dbReference type="Proteomes" id="UP000192591"/>
    </source>
</evidence>
<gene>
    <name evidence="3" type="ORF">B1813_22700</name>
</gene>
<dbReference type="InterPro" id="IPR029058">
    <property type="entry name" value="AB_hydrolase_fold"/>
</dbReference>
<dbReference type="Proteomes" id="UP000192591">
    <property type="component" value="Unassembled WGS sequence"/>
</dbReference>
<reference evidence="3 4" key="1">
    <citation type="submission" date="2017-02" db="EMBL/GenBank/DDBJ databases">
        <title>Draft genome of Saccharomonospora sp. 154.</title>
        <authorList>
            <person name="Alonso-Carmona G.S."/>
            <person name="De La Haba R."/>
            <person name="Vera-Gargallo B."/>
            <person name="Sandoval-Trujillo A.H."/>
            <person name="Ramirez-Duran N."/>
            <person name="Ventosa A."/>
        </authorList>
    </citation>
    <scope>NUCLEOTIDE SEQUENCE [LARGE SCALE GENOMIC DNA]</scope>
    <source>
        <strain evidence="3 4">LRS4.154</strain>
    </source>
</reference>
<name>A0A1V8ZY28_SACPI</name>
<keyword evidence="1" id="KW-0378">Hydrolase</keyword>
<dbReference type="GO" id="GO:0016787">
    <property type="term" value="F:hydrolase activity"/>
    <property type="evidence" value="ECO:0007669"/>
    <property type="project" value="UniProtKB-KW"/>
</dbReference>
<dbReference type="InterPro" id="IPR050300">
    <property type="entry name" value="GDXG_lipolytic_enzyme"/>
</dbReference>
<feature type="domain" description="BD-FAE-like" evidence="2">
    <location>
        <begin position="65"/>
        <end position="163"/>
    </location>
</feature>
<dbReference type="Gene3D" id="3.40.50.1820">
    <property type="entry name" value="alpha/beta hydrolase"/>
    <property type="match status" value="1"/>
</dbReference>
<dbReference type="PANTHER" id="PTHR48081">
    <property type="entry name" value="AB HYDROLASE SUPERFAMILY PROTEIN C4A8.06C"/>
    <property type="match status" value="1"/>
</dbReference>
<dbReference type="InterPro" id="IPR049492">
    <property type="entry name" value="BD-FAE-like_dom"/>
</dbReference>
<dbReference type="RefSeq" id="WP_081195356.1">
    <property type="nucleotide sequence ID" value="NZ_MWIH01000009.1"/>
</dbReference>
<dbReference type="EMBL" id="MWIH01000009">
    <property type="protein sequence ID" value="OQO89710.1"/>
    <property type="molecule type" value="Genomic_DNA"/>
</dbReference>
<keyword evidence="4" id="KW-1185">Reference proteome</keyword>
<organism evidence="3 4">
    <name type="scientific">Saccharomonospora piscinae</name>
    <dbReference type="NCBI Taxonomy" id="687388"/>
    <lineage>
        <taxon>Bacteria</taxon>
        <taxon>Bacillati</taxon>
        <taxon>Actinomycetota</taxon>
        <taxon>Actinomycetes</taxon>
        <taxon>Pseudonocardiales</taxon>
        <taxon>Pseudonocardiaceae</taxon>
        <taxon>Saccharomonospora</taxon>
    </lineage>
</organism>
<proteinExistence type="predicted"/>
<protein>
    <recommendedName>
        <fullName evidence="2">BD-FAE-like domain-containing protein</fullName>
    </recommendedName>
</protein>